<gene>
    <name evidence="2" type="ORF">F6X51_26120</name>
</gene>
<name>A0A6N6MGA1_9HYPH</name>
<dbReference type="SUPFAM" id="SSF52540">
    <property type="entry name" value="P-loop containing nucleoside triphosphate hydrolases"/>
    <property type="match status" value="1"/>
</dbReference>
<feature type="region of interest" description="Disordered" evidence="1">
    <location>
        <begin position="1"/>
        <end position="24"/>
    </location>
</feature>
<dbReference type="Pfam" id="PF13479">
    <property type="entry name" value="AAA_24"/>
    <property type="match status" value="1"/>
</dbReference>
<evidence type="ECO:0000313" key="3">
    <source>
        <dbReference type="Proteomes" id="UP000441523"/>
    </source>
</evidence>
<dbReference type="Proteomes" id="UP000441523">
    <property type="component" value="Unassembled WGS sequence"/>
</dbReference>
<proteinExistence type="predicted"/>
<comment type="caution">
    <text evidence="2">The sequence shown here is derived from an EMBL/GenBank/DDBJ whole genome shotgun (WGS) entry which is preliminary data.</text>
</comment>
<evidence type="ECO:0000256" key="1">
    <source>
        <dbReference type="SAM" id="MobiDB-lite"/>
    </source>
</evidence>
<dbReference type="AlphaFoldDB" id="A0A6N6MGA1"/>
<evidence type="ECO:0000313" key="2">
    <source>
        <dbReference type="EMBL" id="KAB1068882.1"/>
    </source>
</evidence>
<dbReference type="EMBL" id="VZZJ01000044">
    <property type="protein sequence ID" value="KAB1068882.1"/>
    <property type="molecule type" value="Genomic_DNA"/>
</dbReference>
<keyword evidence="3" id="KW-1185">Reference proteome</keyword>
<protein>
    <submittedName>
        <fullName evidence="2">ATP-binding protein</fullName>
    </submittedName>
</protein>
<keyword evidence="2" id="KW-0547">Nucleotide-binding</keyword>
<dbReference type="GO" id="GO:0005524">
    <property type="term" value="F:ATP binding"/>
    <property type="evidence" value="ECO:0007669"/>
    <property type="project" value="UniProtKB-KW"/>
</dbReference>
<accession>A0A6N6MGA1</accession>
<feature type="compositionally biased region" description="Pro residues" evidence="1">
    <location>
        <begin position="1"/>
        <end position="11"/>
    </location>
</feature>
<keyword evidence="2" id="KW-0067">ATP-binding</keyword>
<reference evidence="2 3" key="1">
    <citation type="submission" date="2019-09" db="EMBL/GenBank/DDBJ databases">
        <title>YIM 132548 draft genome.</title>
        <authorList>
            <person name="Jiang L."/>
        </authorList>
    </citation>
    <scope>NUCLEOTIDE SEQUENCE [LARGE SCALE GENOMIC DNA]</scope>
    <source>
        <strain evidence="2 3">YIM 132548</strain>
    </source>
</reference>
<sequence>MGRAPSRPPLTWPLSEYRGAPGAPPTGGQVAIPVLFRVPPGLPKTWRPHRREVMAVSWDSLTQKKRPRPPVILEYGPEKAGKTTLASEFPSPVFLQTEEGDGVLDIASMGKVETFEDLMSAIGMLYEREHAFQTVVVDSVTALQPIIWAETGERGDDKGNKKKRIEDFGYGKGYVYALAVWQEVLDGLNALRRDRGMTIILIAHSKIERFDDPETVGYSRYEIDLHNNARDFLKREADVVLLVKPDVTVKSEDSGFNKQRAIGQGGRSVWMHATSRPAYAAGNRYGLPEKTLYEPGKGFDALAPFFPHLATAEAARIAAE</sequence>
<organism evidence="2 3">
    <name type="scientific">Methylobacterium planeticum</name>
    <dbReference type="NCBI Taxonomy" id="2615211"/>
    <lineage>
        <taxon>Bacteria</taxon>
        <taxon>Pseudomonadati</taxon>
        <taxon>Pseudomonadota</taxon>
        <taxon>Alphaproteobacteria</taxon>
        <taxon>Hyphomicrobiales</taxon>
        <taxon>Methylobacteriaceae</taxon>
        <taxon>Methylobacterium</taxon>
    </lineage>
</organism>
<dbReference type="InterPro" id="IPR027417">
    <property type="entry name" value="P-loop_NTPase"/>
</dbReference>